<name>A0A183ICU6_9BILA</name>
<dbReference type="Proteomes" id="UP000270296">
    <property type="component" value="Unassembled WGS sequence"/>
</dbReference>
<dbReference type="AlphaFoldDB" id="A0A183ICU6"/>
<accession>A0A183ICU6</accession>
<evidence type="ECO:0000313" key="1">
    <source>
        <dbReference type="EMBL" id="VDO94347.1"/>
    </source>
</evidence>
<evidence type="ECO:0000313" key="2">
    <source>
        <dbReference type="Proteomes" id="UP000270296"/>
    </source>
</evidence>
<dbReference type="EMBL" id="UZAM01006827">
    <property type="protein sequence ID" value="VDO94347.1"/>
    <property type="molecule type" value="Genomic_DNA"/>
</dbReference>
<evidence type="ECO:0000313" key="3">
    <source>
        <dbReference type="WBParaSite" id="SBAD_0000150201-mRNA-1"/>
    </source>
</evidence>
<proteinExistence type="predicted"/>
<protein>
    <submittedName>
        <fullName evidence="1 3">Uncharacterized protein</fullName>
    </submittedName>
</protein>
<organism evidence="3">
    <name type="scientific">Soboliphyme baturini</name>
    <dbReference type="NCBI Taxonomy" id="241478"/>
    <lineage>
        <taxon>Eukaryota</taxon>
        <taxon>Metazoa</taxon>
        <taxon>Ecdysozoa</taxon>
        <taxon>Nematoda</taxon>
        <taxon>Enoplea</taxon>
        <taxon>Dorylaimia</taxon>
        <taxon>Dioctophymatida</taxon>
        <taxon>Dioctophymatoidea</taxon>
        <taxon>Soboliphymatidae</taxon>
        <taxon>Soboliphyme</taxon>
    </lineage>
</organism>
<dbReference type="WBParaSite" id="SBAD_0000150201-mRNA-1">
    <property type="protein sequence ID" value="SBAD_0000150201-mRNA-1"/>
    <property type="gene ID" value="SBAD_0000150201"/>
</dbReference>
<sequence length="78" mass="9077">MKVDKEKRGGHWRLWRPHKLVSGGYTPINRSTSADSLLNDEVRHTSTKQTNRSPICFRSEKKEWIRPRALFASSRGKV</sequence>
<reference evidence="1 2" key="2">
    <citation type="submission" date="2018-11" db="EMBL/GenBank/DDBJ databases">
        <authorList>
            <consortium name="Pathogen Informatics"/>
        </authorList>
    </citation>
    <scope>NUCLEOTIDE SEQUENCE [LARGE SCALE GENOMIC DNA]</scope>
</reference>
<keyword evidence="2" id="KW-1185">Reference proteome</keyword>
<gene>
    <name evidence="1" type="ORF">SBAD_LOCUS1440</name>
</gene>
<reference evidence="3" key="1">
    <citation type="submission" date="2016-06" db="UniProtKB">
        <authorList>
            <consortium name="WormBaseParasite"/>
        </authorList>
    </citation>
    <scope>IDENTIFICATION</scope>
</reference>